<feature type="region of interest" description="Disordered" evidence="1">
    <location>
        <begin position="118"/>
        <end position="144"/>
    </location>
</feature>
<evidence type="ECO:0000256" key="1">
    <source>
        <dbReference type="SAM" id="MobiDB-lite"/>
    </source>
</evidence>
<evidence type="ECO:0000259" key="2">
    <source>
        <dbReference type="PROSITE" id="PS50105"/>
    </source>
</evidence>
<dbReference type="SMART" id="SM00454">
    <property type="entry name" value="SAM"/>
    <property type="match status" value="1"/>
</dbReference>
<dbReference type="SUPFAM" id="SSF47769">
    <property type="entry name" value="SAM/Pointed domain"/>
    <property type="match status" value="1"/>
</dbReference>
<dbReference type="PANTHER" id="PTHR21359">
    <property type="entry name" value="DUF5577 DOMAIN-CONTAINING PROTEIN"/>
    <property type="match status" value="1"/>
</dbReference>
<feature type="domain" description="SAM" evidence="2">
    <location>
        <begin position="25"/>
        <end position="96"/>
    </location>
</feature>
<dbReference type="EMBL" id="JAVFWL010000005">
    <property type="protein sequence ID" value="KAK6753425.1"/>
    <property type="molecule type" value="Genomic_DNA"/>
</dbReference>
<feature type="compositionally biased region" description="Acidic residues" evidence="1">
    <location>
        <begin position="363"/>
        <end position="387"/>
    </location>
</feature>
<dbReference type="PANTHER" id="PTHR21359:SF1">
    <property type="entry name" value="DUF5577 DOMAIN-CONTAINING PROTEIN"/>
    <property type="match status" value="1"/>
</dbReference>
<dbReference type="InterPro" id="IPR013761">
    <property type="entry name" value="SAM/pointed_sf"/>
</dbReference>
<keyword evidence="4" id="KW-1185">Reference proteome</keyword>
<dbReference type="Pfam" id="PF18017">
    <property type="entry name" value="SAM_4"/>
    <property type="match status" value="1"/>
</dbReference>
<feature type="region of interest" description="Disordered" evidence="1">
    <location>
        <begin position="361"/>
        <end position="387"/>
    </location>
</feature>
<comment type="caution">
    <text evidence="3">The sequence shown here is derived from an EMBL/GenBank/DDBJ whole genome shotgun (WGS) entry which is preliminary data.</text>
</comment>
<dbReference type="PROSITE" id="PS50105">
    <property type="entry name" value="SAM_DOMAIN"/>
    <property type="match status" value="1"/>
</dbReference>
<evidence type="ECO:0000313" key="4">
    <source>
        <dbReference type="Proteomes" id="UP001303046"/>
    </source>
</evidence>
<evidence type="ECO:0000313" key="3">
    <source>
        <dbReference type="EMBL" id="KAK6753425.1"/>
    </source>
</evidence>
<sequence>MFVQVTQQKRSFPTDIARGRGFESVVLPSMCDWQSFFIKIGIPAGVSSRYAEVFRQNRVSKDMLPDLDKATLADLGVTAVGDQLAILRSAKDASLEMGSVTPSKLRIRITGPESDSFLPGGSVSMNVATGNGEKRRGRPPPDRHEIYHIKMPEGNTARTKKIMENANMMRKHGLAVRGTTGVRQGGRSVSPVDKKSAAVVRRNQERGAYEEVLVSDPIITRLGVRGLHSDVTSKLTSGKVRKWGLRNGASHLSCAGLSQPRGDVAVRVQLPSSNGVVRRISTAPRTSIATSILNRTSRDRTGNIPLVTVKLRGAAQKERAAVRLRTTTERKPVHMRLGRVTSSGRLARSAPVRQKPFARPVFEEEEEEEEEECIEEEMSEDHDEYSNEEMIWEEEEQFDEYVEETRPTVYNRLSR</sequence>
<dbReference type="Proteomes" id="UP001303046">
    <property type="component" value="Unassembled WGS sequence"/>
</dbReference>
<gene>
    <name evidence="3" type="primary">Necator_chrV.g17589</name>
    <name evidence="3" type="ORF">RB195_012799</name>
</gene>
<accession>A0ABR1DSM0</accession>
<dbReference type="InterPro" id="IPR039161">
    <property type="entry name" value="C19orf47-like"/>
</dbReference>
<reference evidence="3 4" key="1">
    <citation type="submission" date="2023-08" db="EMBL/GenBank/DDBJ databases">
        <title>A Necator americanus chromosomal reference genome.</title>
        <authorList>
            <person name="Ilik V."/>
            <person name="Petrzelkova K.J."/>
            <person name="Pardy F."/>
            <person name="Fuh T."/>
            <person name="Niatou-Singa F.S."/>
            <person name="Gouil Q."/>
            <person name="Baker L."/>
            <person name="Ritchie M.E."/>
            <person name="Jex A.R."/>
            <person name="Gazzola D."/>
            <person name="Li H."/>
            <person name="Toshio Fujiwara R."/>
            <person name="Zhan B."/>
            <person name="Aroian R.V."/>
            <person name="Pafco B."/>
            <person name="Schwarz E.M."/>
        </authorList>
    </citation>
    <scope>NUCLEOTIDE SEQUENCE [LARGE SCALE GENOMIC DNA]</scope>
    <source>
        <strain evidence="3 4">Aroian</strain>
        <tissue evidence="3">Whole animal</tissue>
    </source>
</reference>
<dbReference type="Gene3D" id="1.10.150.50">
    <property type="entry name" value="Transcription Factor, Ets-1"/>
    <property type="match status" value="1"/>
</dbReference>
<protein>
    <recommendedName>
        <fullName evidence="2">SAM domain-containing protein</fullName>
    </recommendedName>
</protein>
<name>A0ABR1DSM0_NECAM</name>
<dbReference type="InterPro" id="IPR001660">
    <property type="entry name" value="SAM"/>
</dbReference>
<proteinExistence type="predicted"/>
<organism evidence="3 4">
    <name type="scientific">Necator americanus</name>
    <name type="common">Human hookworm</name>
    <dbReference type="NCBI Taxonomy" id="51031"/>
    <lineage>
        <taxon>Eukaryota</taxon>
        <taxon>Metazoa</taxon>
        <taxon>Ecdysozoa</taxon>
        <taxon>Nematoda</taxon>
        <taxon>Chromadorea</taxon>
        <taxon>Rhabditida</taxon>
        <taxon>Rhabditina</taxon>
        <taxon>Rhabditomorpha</taxon>
        <taxon>Strongyloidea</taxon>
        <taxon>Ancylostomatidae</taxon>
        <taxon>Bunostominae</taxon>
        <taxon>Necator</taxon>
    </lineage>
</organism>